<dbReference type="PANTHER" id="PTHR43189">
    <property type="entry name" value="ZINC-TYPE ALCOHOL DEHYDROGENASE-LIKE PROTEIN C1198.01-RELATED"/>
    <property type="match status" value="1"/>
</dbReference>
<evidence type="ECO:0000313" key="4">
    <source>
        <dbReference type="EMBL" id="NHN35374.1"/>
    </source>
</evidence>
<dbReference type="RefSeq" id="WP_166158088.1">
    <property type="nucleotide sequence ID" value="NZ_JAAOIW010000032.1"/>
</dbReference>
<evidence type="ECO:0000259" key="2">
    <source>
        <dbReference type="Pfam" id="PF00107"/>
    </source>
</evidence>
<dbReference type="Pfam" id="PF00107">
    <property type="entry name" value="ADH_zinc_N"/>
    <property type="match status" value="1"/>
</dbReference>
<reference evidence="4" key="1">
    <citation type="submission" date="2020-03" db="EMBL/GenBank/DDBJ databases">
        <title>Draft sequencing of Paenibacilllus sp. S3N08.</title>
        <authorList>
            <person name="Kim D.-U."/>
        </authorList>
    </citation>
    <scope>NUCLEOTIDE SEQUENCE</scope>
    <source>
        <strain evidence="4">S3N08</strain>
    </source>
</reference>
<dbReference type="PANTHER" id="PTHR43189:SF1">
    <property type="entry name" value="ZINC-TYPE ALCOHOL DEHYDROGENASE-LIKE PROTEIN C1198.01"/>
    <property type="match status" value="1"/>
</dbReference>
<keyword evidence="1" id="KW-0560">Oxidoreductase</keyword>
<dbReference type="InterPro" id="IPR036291">
    <property type="entry name" value="NAD(P)-bd_dom_sf"/>
</dbReference>
<name>A0ABX0JIZ8_9BACL</name>
<keyword evidence="5" id="KW-1185">Reference proteome</keyword>
<evidence type="ECO:0000256" key="1">
    <source>
        <dbReference type="ARBA" id="ARBA00023002"/>
    </source>
</evidence>
<dbReference type="SUPFAM" id="SSF51735">
    <property type="entry name" value="NAD(P)-binding Rossmann-fold domains"/>
    <property type="match status" value="1"/>
</dbReference>
<comment type="caution">
    <text evidence="4">The sequence shown here is derived from an EMBL/GenBank/DDBJ whole genome shotgun (WGS) entry which is preliminary data.</text>
</comment>
<dbReference type="CDD" id="cd08255">
    <property type="entry name" value="2-desacetyl-2-hydroxyethyl_bacteriochlorophyllide_like"/>
    <property type="match status" value="1"/>
</dbReference>
<protein>
    <submittedName>
        <fullName evidence="4">Zinc-binding alcohol dehydrogenase</fullName>
    </submittedName>
</protein>
<evidence type="ECO:0000313" key="5">
    <source>
        <dbReference type="Proteomes" id="UP001165962"/>
    </source>
</evidence>
<dbReference type="Proteomes" id="UP001165962">
    <property type="component" value="Unassembled WGS sequence"/>
</dbReference>
<dbReference type="InterPro" id="IPR011032">
    <property type="entry name" value="GroES-like_sf"/>
</dbReference>
<organism evidence="4 5">
    <name type="scientific">Paenibacillus agricola</name>
    <dbReference type="NCBI Taxonomy" id="2716264"/>
    <lineage>
        <taxon>Bacteria</taxon>
        <taxon>Bacillati</taxon>
        <taxon>Bacillota</taxon>
        <taxon>Bacilli</taxon>
        <taxon>Bacillales</taxon>
        <taxon>Paenibacillaceae</taxon>
        <taxon>Paenibacillus</taxon>
    </lineage>
</organism>
<evidence type="ECO:0000259" key="3">
    <source>
        <dbReference type="Pfam" id="PF08240"/>
    </source>
</evidence>
<accession>A0ABX0JIZ8</accession>
<dbReference type="EMBL" id="JAAOIW010000032">
    <property type="protein sequence ID" value="NHN35374.1"/>
    <property type="molecule type" value="Genomic_DNA"/>
</dbReference>
<dbReference type="InterPro" id="IPR013149">
    <property type="entry name" value="ADH-like_C"/>
</dbReference>
<dbReference type="InterPro" id="IPR013154">
    <property type="entry name" value="ADH-like_N"/>
</dbReference>
<feature type="domain" description="Alcohol dehydrogenase-like N-terminal" evidence="3">
    <location>
        <begin position="31"/>
        <end position="94"/>
    </location>
</feature>
<gene>
    <name evidence="4" type="ORF">G9U52_37350</name>
</gene>
<dbReference type="SUPFAM" id="SSF50129">
    <property type="entry name" value="GroES-like"/>
    <property type="match status" value="1"/>
</dbReference>
<dbReference type="Gene3D" id="3.90.180.10">
    <property type="entry name" value="Medium-chain alcohol dehydrogenases, catalytic domain"/>
    <property type="match status" value="2"/>
</dbReference>
<dbReference type="Gene3D" id="3.40.50.720">
    <property type="entry name" value="NAD(P)-binding Rossmann-like Domain"/>
    <property type="match status" value="1"/>
</dbReference>
<proteinExistence type="predicted"/>
<dbReference type="Pfam" id="PF08240">
    <property type="entry name" value="ADH_N"/>
    <property type="match status" value="1"/>
</dbReference>
<sequence length="323" mass="35650">MGSTTMIGLAVTELGKKAELIELLRPQVDDDSIVIQTAYSCVSIGTEMWIATGRRKDYGDPPFINGYQATGTVVELGANVDHVVEGDLVAVFCSGAHGQFVKAKKHLVYKLNNESSLQTASMFVQPSVAANAYNLASIETGHLVYIVGQGFIGQCAAKLARLKGAYVISSDISPTRLKLSAKHCADWAIDASERPASQQILERFPEGADVVAESSGFTQLVDDAMTSCRKRGQFIFMGWYPDNITYNFNIPHQKQLSAFYPCFIGPRSVQESVIRMIENGSLPLQEHISHLVHWQDSAATYNTLFTPERNQYNVILFDWHSPH</sequence>
<feature type="domain" description="Alcohol dehydrogenase-like C-terminal" evidence="2">
    <location>
        <begin position="152"/>
        <end position="277"/>
    </location>
</feature>